<reference evidence="4" key="1">
    <citation type="submission" date="2017-05" db="EMBL/GenBank/DDBJ databases">
        <authorList>
            <person name="Sung H."/>
        </authorList>
    </citation>
    <scope>NUCLEOTIDE SEQUENCE [LARGE SCALE GENOMIC DNA]</scope>
    <source>
        <strain evidence="4">AMac2203</strain>
    </source>
</reference>
<keyword evidence="1" id="KW-1133">Transmembrane helix</keyword>
<dbReference type="GO" id="GO:0016747">
    <property type="term" value="F:acyltransferase activity, transferring groups other than amino-acyl groups"/>
    <property type="evidence" value="ECO:0007669"/>
    <property type="project" value="InterPro"/>
</dbReference>
<proteinExistence type="predicted"/>
<dbReference type="PANTHER" id="PTHR37312">
    <property type="entry name" value="MEMBRANE-BOUND ACYLTRANSFERASE YKRP-RELATED"/>
    <property type="match status" value="1"/>
</dbReference>
<feature type="transmembrane region" description="Helical" evidence="1">
    <location>
        <begin position="296"/>
        <end position="317"/>
    </location>
</feature>
<feature type="transmembrane region" description="Helical" evidence="1">
    <location>
        <begin position="183"/>
        <end position="205"/>
    </location>
</feature>
<evidence type="ECO:0000259" key="2">
    <source>
        <dbReference type="Pfam" id="PF01757"/>
    </source>
</evidence>
<feature type="transmembrane region" description="Helical" evidence="1">
    <location>
        <begin position="40"/>
        <end position="61"/>
    </location>
</feature>
<feature type="transmembrane region" description="Helical" evidence="1">
    <location>
        <begin position="9"/>
        <end position="28"/>
    </location>
</feature>
<organism evidence="3 4">
    <name type="scientific">Oceanisphaera avium</name>
    <dbReference type="NCBI Taxonomy" id="1903694"/>
    <lineage>
        <taxon>Bacteria</taxon>
        <taxon>Pseudomonadati</taxon>
        <taxon>Pseudomonadota</taxon>
        <taxon>Gammaproteobacteria</taxon>
        <taxon>Aeromonadales</taxon>
        <taxon>Aeromonadaceae</taxon>
        <taxon>Oceanisphaera</taxon>
    </lineage>
</organism>
<dbReference type="EMBL" id="CP021376">
    <property type="protein sequence ID" value="ART80399.1"/>
    <property type="molecule type" value="Genomic_DNA"/>
</dbReference>
<dbReference type="KEGG" id="ocm:CBP12_09805"/>
<feature type="transmembrane region" description="Helical" evidence="1">
    <location>
        <begin position="264"/>
        <end position="284"/>
    </location>
</feature>
<dbReference type="InterPro" id="IPR002656">
    <property type="entry name" value="Acyl_transf_3_dom"/>
</dbReference>
<keyword evidence="1" id="KW-0812">Transmembrane</keyword>
<evidence type="ECO:0000256" key="1">
    <source>
        <dbReference type="SAM" id="Phobius"/>
    </source>
</evidence>
<feature type="transmembrane region" description="Helical" evidence="1">
    <location>
        <begin position="131"/>
        <end position="148"/>
    </location>
</feature>
<protein>
    <recommendedName>
        <fullName evidence="2">Acyltransferase 3 domain-containing protein</fullName>
    </recommendedName>
</protein>
<keyword evidence="4" id="KW-1185">Reference proteome</keyword>
<gene>
    <name evidence="3" type="ORF">CBP12_09805</name>
</gene>
<keyword evidence="1" id="KW-0472">Membrane</keyword>
<dbReference type="AlphaFoldDB" id="A0A1Y0CYN4"/>
<feature type="domain" description="Acyltransferase 3" evidence="2">
    <location>
        <begin position="11"/>
        <end position="312"/>
    </location>
</feature>
<dbReference type="PANTHER" id="PTHR37312:SF1">
    <property type="entry name" value="MEMBRANE-BOUND ACYLTRANSFERASE YKRP-RELATED"/>
    <property type="match status" value="1"/>
</dbReference>
<dbReference type="InterPro" id="IPR052734">
    <property type="entry name" value="Nod_factor_acetyltransferase"/>
</dbReference>
<accession>A0A1Y0CYN4</accession>
<name>A0A1Y0CYN4_9GAMM</name>
<evidence type="ECO:0000313" key="4">
    <source>
        <dbReference type="Proteomes" id="UP000243793"/>
    </source>
</evidence>
<dbReference type="Pfam" id="PF01757">
    <property type="entry name" value="Acyl_transf_3"/>
    <property type="match status" value="1"/>
</dbReference>
<dbReference type="Proteomes" id="UP000243793">
    <property type="component" value="Chromosome"/>
</dbReference>
<feature type="transmembrane region" description="Helical" evidence="1">
    <location>
        <begin position="73"/>
        <end position="96"/>
    </location>
</feature>
<evidence type="ECO:0000313" key="3">
    <source>
        <dbReference type="EMBL" id="ART80399.1"/>
    </source>
</evidence>
<sequence>MELIMTRNLLFDNIKLAMVFLVVFGHLIEPLLDHGHLARTLYMFIYSFHMPVFIMLAGALTKLDESEKRSYKNIASIIVPFVVFTLLYELINLLGYRTISHYTLNFEPHWILWFLFSLFIWKLAFPIIMKLRFPLVISVIISLCAGYVDDVGSFLSISRTLYFFPFFILGYKLNNTLIAKDRLFNLPAIFYWALLALIFVGLFIFKEVPYQWFYGGDSYANLGVESNYGFVYRLFCYGLSTIAALAVFMVIPNRGEKVASYGENSLYVYAWHGLFIKVAVYFGIMSSVAEMSSLTALLIFFVASVLLTMLLASHWMASLTNKLLLQPAQQLLLSNK</sequence>
<feature type="transmembrane region" description="Helical" evidence="1">
    <location>
        <begin position="230"/>
        <end position="252"/>
    </location>
</feature>
<feature type="transmembrane region" description="Helical" evidence="1">
    <location>
        <begin position="108"/>
        <end position="124"/>
    </location>
</feature>